<dbReference type="HOGENOM" id="CLU_809076_0_0_1"/>
<feature type="compositionally biased region" description="Acidic residues" evidence="1">
    <location>
        <begin position="113"/>
        <end position="131"/>
    </location>
</feature>
<evidence type="ECO:0000313" key="3">
    <source>
        <dbReference type="Proteomes" id="UP000054477"/>
    </source>
</evidence>
<dbReference type="OrthoDB" id="10353590at2759"/>
<protein>
    <submittedName>
        <fullName evidence="2">Uncharacterized protein</fullName>
    </submittedName>
</protein>
<name>A0A0C9WNK2_9AGAR</name>
<reference evidence="2 3" key="1">
    <citation type="submission" date="2014-04" db="EMBL/GenBank/DDBJ databases">
        <authorList>
            <consortium name="DOE Joint Genome Institute"/>
            <person name="Kuo A."/>
            <person name="Kohler A."/>
            <person name="Nagy L.G."/>
            <person name="Floudas D."/>
            <person name="Copeland A."/>
            <person name="Barry K.W."/>
            <person name="Cichocki N."/>
            <person name="Veneault-Fourrey C."/>
            <person name="LaButti K."/>
            <person name="Lindquist E.A."/>
            <person name="Lipzen A."/>
            <person name="Lundell T."/>
            <person name="Morin E."/>
            <person name="Murat C."/>
            <person name="Sun H."/>
            <person name="Tunlid A."/>
            <person name="Henrissat B."/>
            <person name="Grigoriev I.V."/>
            <person name="Hibbett D.S."/>
            <person name="Martin F."/>
            <person name="Nordberg H.P."/>
            <person name="Cantor M.N."/>
            <person name="Hua S.X."/>
        </authorList>
    </citation>
    <scope>NUCLEOTIDE SEQUENCE [LARGE SCALE GENOMIC DNA]</scope>
    <source>
        <strain evidence="2 3">LaAM-08-1</strain>
    </source>
</reference>
<evidence type="ECO:0000313" key="2">
    <source>
        <dbReference type="EMBL" id="KIJ99199.1"/>
    </source>
</evidence>
<feature type="compositionally biased region" description="Low complexity" evidence="1">
    <location>
        <begin position="251"/>
        <end position="268"/>
    </location>
</feature>
<sequence>MSNRTLEDFKRATTRLNSVISSSSPKLKRADTKKAEWAIISEVLDKWIGIVETTTEHQLHWPKNLMPSWTATLRSRTWLTQPALNIIDQRFSRCANKIAVVVPLSEIIDLEFDDSEDGDEREGEEEVDEVDAPVGPNTASGSKAAKKAKAPQTAASHQIKRELPVFKPNLHKLNDPGCRRCNQTAVPRMCFSEKGSGSRCERCIHVKQGCSLTKKVPVAVQQGEVPQPAGDLGKGKRKAIADAETRRVRQRLSGSGSGSRTFGNSSTGHGSMEDTPRAGPSSYRRKTSALTAEAERLRNDLRILIGGVAMVGKMLNKHIAELEALAKRRFGEESEGEGTESEE</sequence>
<dbReference type="EMBL" id="KN838652">
    <property type="protein sequence ID" value="KIJ99199.1"/>
    <property type="molecule type" value="Genomic_DNA"/>
</dbReference>
<dbReference type="Proteomes" id="UP000054477">
    <property type="component" value="Unassembled WGS sequence"/>
</dbReference>
<gene>
    <name evidence="2" type="ORF">K443DRAFT_179104</name>
</gene>
<organism evidence="2 3">
    <name type="scientific">Laccaria amethystina LaAM-08-1</name>
    <dbReference type="NCBI Taxonomy" id="1095629"/>
    <lineage>
        <taxon>Eukaryota</taxon>
        <taxon>Fungi</taxon>
        <taxon>Dikarya</taxon>
        <taxon>Basidiomycota</taxon>
        <taxon>Agaricomycotina</taxon>
        <taxon>Agaricomycetes</taxon>
        <taxon>Agaricomycetidae</taxon>
        <taxon>Agaricales</taxon>
        <taxon>Agaricineae</taxon>
        <taxon>Hydnangiaceae</taxon>
        <taxon>Laccaria</taxon>
    </lineage>
</organism>
<proteinExistence type="predicted"/>
<feature type="region of interest" description="Disordered" evidence="1">
    <location>
        <begin position="113"/>
        <end position="168"/>
    </location>
</feature>
<reference evidence="3" key="2">
    <citation type="submission" date="2015-01" db="EMBL/GenBank/DDBJ databases">
        <title>Evolutionary Origins and Diversification of the Mycorrhizal Mutualists.</title>
        <authorList>
            <consortium name="DOE Joint Genome Institute"/>
            <consortium name="Mycorrhizal Genomics Consortium"/>
            <person name="Kohler A."/>
            <person name="Kuo A."/>
            <person name="Nagy L.G."/>
            <person name="Floudas D."/>
            <person name="Copeland A."/>
            <person name="Barry K.W."/>
            <person name="Cichocki N."/>
            <person name="Veneault-Fourrey C."/>
            <person name="LaButti K."/>
            <person name="Lindquist E.A."/>
            <person name="Lipzen A."/>
            <person name="Lundell T."/>
            <person name="Morin E."/>
            <person name="Murat C."/>
            <person name="Riley R."/>
            <person name="Ohm R."/>
            <person name="Sun H."/>
            <person name="Tunlid A."/>
            <person name="Henrissat B."/>
            <person name="Grigoriev I.V."/>
            <person name="Hibbett D.S."/>
            <person name="Martin F."/>
        </authorList>
    </citation>
    <scope>NUCLEOTIDE SEQUENCE [LARGE SCALE GENOMIC DNA]</scope>
    <source>
        <strain evidence="3">LaAM-08-1</strain>
    </source>
</reference>
<evidence type="ECO:0000256" key="1">
    <source>
        <dbReference type="SAM" id="MobiDB-lite"/>
    </source>
</evidence>
<accession>A0A0C9WNK2</accession>
<dbReference type="AlphaFoldDB" id="A0A0C9WNK2"/>
<keyword evidence="3" id="KW-1185">Reference proteome</keyword>
<feature type="region of interest" description="Disordered" evidence="1">
    <location>
        <begin position="224"/>
        <end position="287"/>
    </location>
</feature>